<keyword evidence="4" id="KW-1185">Reference proteome</keyword>
<keyword evidence="1" id="KW-0433">Leucine-rich repeat</keyword>
<dbReference type="EMBL" id="CAICTM010000464">
    <property type="protein sequence ID" value="CAB9511057.1"/>
    <property type="molecule type" value="Genomic_DNA"/>
</dbReference>
<name>A0A9N8DYI3_9STRA</name>
<reference evidence="3" key="1">
    <citation type="submission" date="2020-06" db="EMBL/GenBank/DDBJ databases">
        <authorList>
            <consortium name="Plant Systems Biology data submission"/>
        </authorList>
    </citation>
    <scope>NUCLEOTIDE SEQUENCE</scope>
    <source>
        <strain evidence="3">D6</strain>
    </source>
</reference>
<dbReference type="PANTHER" id="PTHR48056:SF34">
    <property type="entry name" value="LRR RECEPTOR-LIKE SERINE_THREONINE-PROTEIN KINASE ERL1"/>
    <property type="match status" value="1"/>
</dbReference>
<dbReference type="InterPro" id="IPR050647">
    <property type="entry name" value="Plant_LRR-RLKs"/>
</dbReference>
<keyword evidence="2" id="KW-0677">Repeat</keyword>
<gene>
    <name evidence="3" type="ORF">SEMRO_465_G148680.1</name>
</gene>
<dbReference type="InterPro" id="IPR032675">
    <property type="entry name" value="LRR_dom_sf"/>
</dbReference>
<evidence type="ECO:0000313" key="4">
    <source>
        <dbReference type="Proteomes" id="UP001153069"/>
    </source>
</evidence>
<dbReference type="Proteomes" id="UP001153069">
    <property type="component" value="Unassembled WGS sequence"/>
</dbReference>
<organism evidence="3 4">
    <name type="scientific">Seminavis robusta</name>
    <dbReference type="NCBI Taxonomy" id="568900"/>
    <lineage>
        <taxon>Eukaryota</taxon>
        <taxon>Sar</taxon>
        <taxon>Stramenopiles</taxon>
        <taxon>Ochrophyta</taxon>
        <taxon>Bacillariophyta</taxon>
        <taxon>Bacillariophyceae</taxon>
        <taxon>Bacillariophycidae</taxon>
        <taxon>Naviculales</taxon>
        <taxon>Naviculaceae</taxon>
        <taxon>Seminavis</taxon>
    </lineage>
</organism>
<evidence type="ECO:0000256" key="1">
    <source>
        <dbReference type="ARBA" id="ARBA00022614"/>
    </source>
</evidence>
<proteinExistence type="predicted"/>
<evidence type="ECO:0000313" key="3">
    <source>
        <dbReference type="EMBL" id="CAB9511057.1"/>
    </source>
</evidence>
<dbReference type="GO" id="GO:0033612">
    <property type="term" value="F:receptor serine/threonine kinase binding"/>
    <property type="evidence" value="ECO:0007669"/>
    <property type="project" value="TreeGrafter"/>
</dbReference>
<dbReference type="AlphaFoldDB" id="A0A9N8DYI3"/>
<dbReference type="Gene3D" id="3.80.10.10">
    <property type="entry name" value="Ribonuclease Inhibitor"/>
    <property type="match status" value="1"/>
</dbReference>
<sequence length="208" mass="22960">MVDPESPQYKAYAWLRGDPDLKRYSAWRREQRFALATFLIASNVESKLRAGFDSCLAFTSCGTSGRIKAITQNKTKQNKTKGFPGFSPSLPPELTLLTDLVEIDVSRNVLSTTSLEDFVLSAASSAPALQVLGCNHCNFGKTTLPTEQLDLHSNLKEFRMEQSNITGTVPSEIGLLTLLKGFSLDRNRLDANLAKEIGRLTQLEFGTI</sequence>
<evidence type="ECO:0000256" key="2">
    <source>
        <dbReference type="ARBA" id="ARBA00022737"/>
    </source>
</evidence>
<accession>A0A9N8DYI3</accession>
<protein>
    <submittedName>
        <fullName evidence="3">Leucine Rich Repeat</fullName>
    </submittedName>
</protein>
<comment type="caution">
    <text evidence="3">The sequence shown here is derived from an EMBL/GenBank/DDBJ whole genome shotgun (WGS) entry which is preliminary data.</text>
</comment>
<dbReference type="SUPFAM" id="SSF52047">
    <property type="entry name" value="RNI-like"/>
    <property type="match status" value="1"/>
</dbReference>
<dbReference type="PANTHER" id="PTHR48056">
    <property type="entry name" value="LRR RECEPTOR-LIKE SERINE/THREONINE-PROTEIN KINASE-RELATED"/>
    <property type="match status" value="1"/>
</dbReference>